<organism evidence="1 6">
    <name type="scientific">Streptococcus mitis</name>
    <dbReference type="NCBI Taxonomy" id="28037"/>
    <lineage>
        <taxon>Bacteria</taxon>
        <taxon>Bacillati</taxon>
        <taxon>Bacillota</taxon>
        <taxon>Bacilli</taxon>
        <taxon>Lactobacillales</taxon>
        <taxon>Streptococcaceae</taxon>
        <taxon>Streptococcus</taxon>
        <taxon>Streptococcus mitis group</taxon>
    </lineage>
</organism>
<evidence type="ECO:0000313" key="5">
    <source>
        <dbReference type="Proteomes" id="UP000278063"/>
    </source>
</evidence>
<dbReference type="Proteomes" id="UP000278063">
    <property type="component" value="Unassembled WGS sequence"/>
</dbReference>
<comment type="caution">
    <text evidence="1">The sequence shown here is derived from an EMBL/GenBank/DDBJ whole genome shotgun (WGS) entry which is preliminary data.</text>
</comment>
<sequence length="29" mass="3430">MFVFLCEYGIIDKISKLNEVGNRNEIKKK</sequence>
<gene>
    <name evidence="3" type="ORF">D8845_08255</name>
    <name evidence="2" type="ORF">D8849_07300</name>
    <name evidence="1" type="ORF">D8865_05870</name>
</gene>
<dbReference type="EMBL" id="RJNH01000006">
    <property type="protein sequence ID" value="RSI61137.1"/>
    <property type="molecule type" value="Genomic_DNA"/>
</dbReference>
<evidence type="ECO:0000313" key="6">
    <source>
        <dbReference type="Proteomes" id="UP000278653"/>
    </source>
</evidence>
<evidence type="ECO:0000313" key="4">
    <source>
        <dbReference type="Proteomes" id="UP000267870"/>
    </source>
</evidence>
<dbReference type="EMBL" id="RJNZ01000013">
    <property type="protein sequence ID" value="RSI90528.1"/>
    <property type="molecule type" value="Genomic_DNA"/>
</dbReference>
<name>A0A3R9HTP0_STRMT</name>
<evidence type="ECO:0000313" key="3">
    <source>
        <dbReference type="EMBL" id="RSI90528.1"/>
    </source>
</evidence>
<proteinExistence type="predicted"/>
<evidence type="ECO:0000313" key="2">
    <source>
        <dbReference type="EMBL" id="RSI86286.1"/>
    </source>
</evidence>
<accession>A0A3R9HTP0</accession>
<reference evidence="4 5" key="1">
    <citation type="submission" date="2018-11" db="EMBL/GenBank/DDBJ databases">
        <title>Species Designations Belie Phenotypic and Genotypic Heterogeneity in Oral Streptococci.</title>
        <authorList>
            <person name="Velsko I."/>
        </authorList>
    </citation>
    <scope>NUCLEOTIDE SEQUENCE [LARGE SCALE GENOMIC DNA]</scope>
    <source>
        <strain evidence="1 6">BCC15</strain>
        <strain evidence="3 4">BCC55</strain>
        <strain evidence="2 5">KLC01</strain>
    </source>
</reference>
<dbReference type="Proteomes" id="UP000278653">
    <property type="component" value="Unassembled WGS sequence"/>
</dbReference>
<dbReference type="Proteomes" id="UP000267870">
    <property type="component" value="Unassembled WGS sequence"/>
</dbReference>
<dbReference type="EMBL" id="RJNW01000004">
    <property type="protein sequence ID" value="RSI86286.1"/>
    <property type="molecule type" value="Genomic_DNA"/>
</dbReference>
<evidence type="ECO:0000313" key="1">
    <source>
        <dbReference type="EMBL" id="RSI61137.1"/>
    </source>
</evidence>
<dbReference type="AlphaFoldDB" id="A0A3R9HTP0"/>
<protein>
    <submittedName>
        <fullName evidence="1">Uncharacterized protein</fullName>
    </submittedName>
</protein>